<dbReference type="SUPFAM" id="SSF55961">
    <property type="entry name" value="Bet v1-like"/>
    <property type="match status" value="1"/>
</dbReference>
<protein>
    <recommendedName>
        <fullName evidence="3">Polyketide cyclase / dehydrase and lipid transport</fullName>
    </recommendedName>
</protein>
<reference evidence="1 2" key="1">
    <citation type="submission" date="2020-02" db="EMBL/GenBank/DDBJ databases">
        <title>Genome sequence of strain AETb3-4.</title>
        <authorList>
            <person name="Gao J."/>
            <person name="Zhang X."/>
        </authorList>
    </citation>
    <scope>NUCLEOTIDE SEQUENCE [LARGE SCALE GENOMIC DNA]</scope>
    <source>
        <strain evidence="1 2">AETb3-4</strain>
    </source>
</reference>
<evidence type="ECO:0000313" key="2">
    <source>
        <dbReference type="Proteomes" id="UP000543556"/>
    </source>
</evidence>
<evidence type="ECO:0008006" key="3">
    <source>
        <dbReference type="Google" id="ProtNLM"/>
    </source>
</evidence>
<dbReference type="Proteomes" id="UP000543556">
    <property type="component" value="Unassembled WGS sequence"/>
</dbReference>
<accession>A0A7Y7LYM6</accession>
<dbReference type="InterPro" id="IPR019587">
    <property type="entry name" value="Polyketide_cyclase/dehydratase"/>
</dbReference>
<dbReference type="InterPro" id="IPR023393">
    <property type="entry name" value="START-like_dom_sf"/>
</dbReference>
<dbReference type="Pfam" id="PF10604">
    <property type="entry name" value="Polyketide_cyc2"/>
    <property type="match status" value="1"/>
</dbReference>
<comment type="caution">
    <text evidence="1">The sequence shown here is derived from an EMBL/GenBank/DDBJ whole genome shotgun (WGS) entry which is preliminary data.</text>
</comment>
<proteinExistence type="predicted"/>
<sequence length="145" mass="15517">MAHAENEVFIKRNARDVYEFLANGLNNPLWRTGVSQVRLASGPAGDVGAVYSQRMAGPGGRSIDGDYQISVAEPGVRLGFFVVAGPARPAGSFALTEHDAGTTVSFSLTLEPKGLMKLMGPMITKTMQAEVAQLENLKRVLEVEP</sequence>
<keyword evidence="2" id="KW-1185">Reference proteome</keyword>
<dbReference type="EMBL" id="JAAMFM010000004">
    <property type="protein sequence ID" value="NVM94149.1"/>
    <property type="molecule type" value="Genomic_DNA"/>
</dbReference>
<dbReference type="Gene3D" id="3.30.530.20">
    <property type="match status" value="1"/>
</dbReference>
<dbReference type="AlphaFoldDB" id="A0A7Y7LYM6"/>
<gene>
    <name evidence="1" type="ORF">G6034_04335</name>
</gene>
<evidence type="ECO:0000313" key="1">
    <source>
        <dbReference type="EMBL" id="NVM94149.1"/>
    </source>
</evidence>
<name>A0A7Y7LYM6_9MICC</name>
<organism evidence="1 2">
    <name type="scientific">Arthrobacter wenxiniae</name>
    <dbReference type="NCBI Taxonomy" id="2713570"/>
    <lineage>
        <taxon>Bacteria</taxon>
        <taxon>Bacillati</taxon>
        <taxon>Actinomycetota</taxon>
        <taxon>Actinomycetes</taxon>
        <taxon>Micrococcales</taxon>
        <taxon>Micrococcaceae</taxon>
        <taxon>Arthrobacter</taxon>
    </lineage>
</organism>
<dbReference type="RefSeq" id="WP_176633885.1">
    <property type="nucleotide sequence ID" value="NZ_JAAMFM010000004.1"/>
</dbReference>